<evidence type="ECO:0000256" key="1">
    <source>
        <dbReference type="ARBA" id="ARBA00004604"/>
    </source>
</evidence>
<dbReference type="SUPFAM" id="SSF48371">
    <property type="entry name" value="ARM repeat"/>
    <property type="match status" value="1"/>
</dbReference>
<dbReference type="CTD" id="40870"/>
<dbReference type="KEGG" id="ccin:107265442"/>
<feature type="compositionally biased region" description="Polar residues" evidence="7">
    <location>
        <begin position="166"/>
        <end position="177"/>
    </location>
</feature>
<proteinExistence type="inferred from homology"/>
<dbReference type="GeneID" id="107265442"/>
<evidence type="ECO:0000313" key="10">
    <source>
        <dbReference type="Proteomes" id="UP000694920"/>
    </source>
</evidence>
<dbReference type="InterPro" id="IPR016024">
    <property type="entry name" value="ARM-type_fold"/>
</dbReference>
<evidence type="ECO:0000256" key="5">
    <source>
        <dbReference type="PIRNR" id="PIRNR028977"/>
    </source>
</evidence>
<dbReference type="GO" id="GO:0003682">
    <property type="term" value="F:chromatin binding"/>
    <property type="evidence" value="ECO:0007669"/>
    <property type="project" value="TreeGrafter"/>
</dbReference>
<feature type="coiled-coil region" evidence="6">
    <location>
        <begin position="456"/>
        <end position="495"/>
    </location>
</feature>
<reference evidence="11" key="1">
    <citation type="submission" date="2025-08" db="UniProtKB">
        <authorList>
            <consortium name="RefSeq"/>
        </authorList>
    </citation>
    <scope>IDENTIFICATION</scope>
</reference>
<dbReference type="GO" id="GO:0006270">
    <property type="term" value="P:DNA replication initiation"/>
    <property type="evidence" value="ECO:0007669"/>
    <property type="project" value="TreeGrafter"/>
</dbReference>
<evidence type="ECO:0000259" key="9">
    <source>
        <dbReference type="Pfam" id="PF07540"/>
    </source>
</evidence>
<evidence type="ECO:0000256" key="4">
    <source>
        <dbReference type="ARBA" id="ARBA00023242"/>
    </source>
</evidence>
<feature type="region of interest" description="Disordered" evidence="7">
    <location>
        <begin position="1"/>
        <end position="65"/>
    </location>
</feature>
<evidence type="ECO:0000256" key="2">
    <source>
        <dbReference type="ARBA" id="ARBA00007797"/>
    </source>
</evidence>
<dbReference type="PANTHER" id="PTHR14428:SF5">
    <property type="entry name" value="NUCLEOLAR COMPLEX PROTEIN 3 HOMOLOG"/>
    <property type="match status" value="1"/>
</dbReference>
<evidence type="ECO:0000313" key="11">
    <source>
        <dbReference type="RefSeq" id="XP_015590384.1"/>
    </source>
</evidence>
<dbReference type="Pfam" id="PF07540">
    <property type="entry name" value="NOC3p"/>
    <property type="match status" value="1"/>
</dbReference>
<dbReference type="InterPro" id="IPR011501">
    <property type="entry name" value="Noc3_N"/>
</dbReference>
<protein>
    <recommendedName>
        <fullName evidence="5">Nucleolar complex protein 3 homolog</fullName>
        <shortName evidence="5">NOC3 protein homolog</shortName>
    </recommendedName>
</protein>
<accession>A0AAJ7FGA3</accession>
<evidence type="ECO:0000259" key="8">
    <source>
        <dbReference type="Pfam" id="PF03914"/>
    </source>
</evidence>
<dbReference type="PANTHER" id="PTHR14428">
    <property type="entry name" value="NUCLEOLAR COMPLEX PROTEIN 3"/>
    <property type="match status" value="1"/>
</dbReference>
<comment type="subcellular location">
    <subcellularLocation>
        <location evidence="1 5">Nucleus</location>
        <location evidence="1 5">Nucleolus</location>
    </subcellularLocation>
</comment>
<organism evidence="10 11">
    <name type="scientific">Cephus cinctus</name>
    <name type="common">Wheat stem sawfly</name>
    <dbReference type="NCBI Taxonomy" id="211228"/>
    <lineage>
        <taxon>Eukaryota</taxon>
        <taxon>Metazoa</taxon>
        <taxon>Ecdysozoa</taxon>
        <taxon>Arthropoda</taxon>
        <taxon>Hexapoda</taxon>
        <taxon>Insecta</taxon>
        <taxon>Pterygota</taxon>
        <taxon>Neoptera</taxon>
        <taxon>Endopterygota</taxon>
        <taxon>Hymenoptera</taxon>
        <taxon>Cephoidea</taxon>
        <taxon>Cephidae</taxon>
        <taxon>Cephus</taxon>
    </lineage>
</organism>
<gene>
    <name evidence="11" type="primary">LOC107265442</name>
</gene>
<dbReference type="Proteomes" id="UP000694920">
    <property type="component" value="Unplaced"/>
</dbReference>
<feature type="region of interest" description="Disordered" evidence="7">
    <location>
        <begin position="86"/>
        <end position="123"/>
    </location>
</feature>
<dbReference type="Pfam" id="PF03914">
    <property type="entry name" value="CBF"/>
    <property type="match status" value="1"/>
</dbReference>
<dbReference type="InterPro" id="IPR016903">
    <property type="entry name" value="Nucleolar_cplx-assoc_3"/>
</dbReference>
<comment type="similarity">
    <text evidence="2 5">Belongs to the CBF/MAK21 family.</text>
</comment>
<feature type="region of interest" description="Disordered" evidence="7">
    <location>
        <begin position="155"/>
        <end position="177"/>
    </location>
</feature>
<keyword evidence="10" id="KW-1185">Reference proteome</keyword>
<dbReference type="InterPro" id="IPR005612">
    <property type="entry name" value="CCAAT-binding_factor"/>
</dbReference>
<dbReference type="AlphaFoldDB" id="A0AAJ7FGA3"/>
<dbReference type="GO" id="GO:0005730">
    <property type="term" value="C:nucleolus"/>
    <property type="evidence" value="ECO:0007669"/>
    <property type="project" value="UniProtKB-SubCell"/>
</dbReference>
<evidence type="ECO:0000256" key="6">
    <source>
        <dbReference type="SAM" id="Coils"/>
    </source>
</evidence>
<keyword evidence="4" id="KW-0539">Nucleus</keyword>
<feature type="domain" description="CCAAT-binding factor" evidence="8">
    <location>
        <begin position="558"/>
        <end position="711"/>
    </location>
</feature>
<keyword evidence="3 6" id="KW-0175">Coiled coil</keyword>
<dbReference type="PIRSF" id="PIRSF028977">
    <property type="entry name" value="Nucleolar_complex_p3"/>
    <property type="match status" value="1"/>
</dbReference>
<evidence type="ECO:0000256" key="7">
    <source>
        <dbReference type="SAM" id="MobiDB-lite"/>
    </source>
</evidence>
<dbReference type="RefSeq" id="XP_015590384.1">
    <property type="nucleotide sequence ID" value="XM_015734898.2"/>
</dbReference>
<feature type="domain" description="Nucleolar complex-associated protein 3 N-terminal" evidence="9">
    <location>
        <begin position="221"/>
        <end position="312"/>
    </location>
</feature>
<name>A0AAJ7FGA3_CEPCN</name>
<feature type="compositionally biased region" description="Basic residues" evidence="7">
    <location>
        <begin position="1"/>
        <end position="40"/>
    </location>
</feature>
<evidence type="ECO:0000256" key="3">
    <source>
        <dbReference type="ARBA" id="ARBA00023054"/>
    </source>
</evidence>
<sequence length="802" mass="92353">MGKQGKVKISKIKRNNQTRTKLSKQGKLKTRRHRKIKKQVQKPNVTKPQHEEEEEESDHGEDMMAMVEEDDLTFLKKAISNKSYNLLKQIRFNETDESKQRRKGKKQKQEEDLEERYEKSTELGAEEAGKKLRMLLPVKTKDGFIETRVIEEDRKDNEDEEINGDSVYNNKENYQNGEINNSDEEIEMEFEIQDKINEKKDKVISTAELLACREEVLRSRRFKIGVLSSGLLENPELKSGNFKVLLELMEESNPEVYITVRKLATVSLLEVFKDLLPSYHITQFEQEGVRLKKETLQLQNYEAILLRSYKKYLQKLEKMASWLRQKKGDTRNISEREMQLGEIAVTCMCDLLVSHPYFNFAVNIANLLIPLMDNKRPNIRAAVASCISQIFKEDKRGELSLSIVRRINQYVKARGHSVHSEILSVLLSLRIKDVNLDKEREEEAKQKKLMTHKQRILALSKRERKKNKKLEQVEKEMLETKAEENKQNKEKVLTEITSIVFTIYFRVLKQAPNSKILSVTLEGLAKFAHCINLEFYQDLVNVLNRLMEEGNLGLREQLHCIQTVFIILSGQGSALNIDPYKFYYHLYKNLLNVNAGKNHANAEIIVQTLVQVLITRRKKVSQSRLIAFIKRIATLSLQLQHNGSLGILGVIKVVMQLGKAADILLDTDSTSGDGFYQPELEEPDYCNAHCTALWELAALQRHYHSVVQKLAKNIANGVPTSGEGSLTADIAKLSPEELFKEYDPAGVVFKPAVPVPKKAPAKKSSGRHYFAKNEFEVYLNSIYSKPLFNNEFVDFYTEIKAK</sequence>